<name>A0ABP3JZ76_9SPHN</name>
<dbReference type="PANTHER" id="PTHR10434:SF9">
    <property type="entry name" value="PHOSPHOLIPID_GLYCEROL ACYLTRANSFERASE DOMAIN-CONTAINING PROTEIN"/>
    <property type="match status" value="1"/>
</dbReference>
<evidence type="ECO:0000313" key="6">
    <source>
        <dbReference type="EMBL" id="GAA0467647.1"/>
    </source>
</evidence>
<sequence>MHDNIKPNWLSEIVRRFSVFVYTLTGWTAVQENPAPRKCVIIAAPHTSNWDFIYFFGLTNSLKIQSYWIGKDTLFKWPFGDMMRRMGGIPVDRSKSQNMVDAMVEEFNKRDDFILTIPPEGTRGNVRQWRTGFYYIALKAKVPLIIGMMDYAKKTGGLGPQIEVTGDYEADMAKISSFYHSVTPKFPEKAMDDIVHTNPDPEPSEGRSGEKG</sequence>
<dbReference type="CDD" id="cd07988">
    <property type="entry name" value="LPLAT_ABO13168-like"/>
    <property type="match status" value="1"/>
</dbReference>
<keyword evidence="6" id="KW-0413">Isomerase</keyword>
<feature type="domain" description="Phospholipid/glycerol acyltransferase" evidence="5">
    <location>
        <begin position="40"/>
        <end position="149"/>
    </location>
</feature>
<dbReference type="InterPro" id="IPR002123">
    <property type="entry name" value="Plipid/glycerol_acylTrfase"/>
</dbReference>
<dbReference type="GO" id="GO:0016746">
    <property type="term" value="F:acyltransferase activity"/>
    <property type="evidence" value="ECO:0007669"/>
    <property type="project" value="UniProtKB-KW"/>
</dbReference>
<evidence type="ECO:0000256" key="2">
    <source>
        <dbReference type="ARBA" id="ARBA00022679"/>
    </source>
</evidence>
<evidence type="ECO:0000313" key="7">
    <source>
        <dbReference type="Proteomes" id="UP001500713"/>
    </source>
</evidence>
<dbReference type="SUPFAM" id="SSF69593">
    <property type="entry name" value="Glycerol-3-phosphate (1)-acyltransferase"/>
    <property type="match status" value="1"/>
</dbReference>
<evidence type="ECO:0000256" key="4">
    <source>
        <dbReference type="SAM" id="MobiDB-lite"/>
    </source>
</evidence>
<dbReference type="GO" id="GO:0016853">
    <property type="term" value="F:isomerase activity"/>
    <property type="evidence" value="ECO:0007669"/>
    <property type="project" value="UniProtKB-KW"/>
</dbReference>
<reference evidence="7" key="1">
    <citation type="journal article" date="2019" name="Int. J. Syst. Evol. Microbiol.">
        <title>The Global Catalogue of Microorganisms (GCM) 10K type strain sequencing project: providing services to taxonomists for standard genome sequencing and annotation.</title>
        <authorList>
            <consortium name="The Broad Institute Genomics Platform"/>
            <consortium name="The Broad Institute Genome Sequencing Center for Infectious Disease"/>
            <person name="Wu L."/>
            <person name="Ma J."/>
        </authorList>
    </citation>
    <scope>NUCLEOTIDE SEQUENCE [LARGE SCALE GENOMIC DNA]</scope>
    <source>
        <strain evidence="7">JCM 14162</strain>
    </source>
</reference>
<evidence type="ECO:0000259" key="5">
    <source>
        <dbReference type="SMART" id="SM00563"/>
    </source>
</evidence>
<protein>
    <submittedName>
        <fullName evidence="6">Lysophospholipid acyltransferase family protein</fullName>
    </submittedName>
</protein>
<dbReference type="EMBL" id="BAAAEM010000002">
    <property type="protein sequence ID" value="GAA0467647.1"/>
    <property type="molecule type" value="Genomic_DNA"/>
</dbReference>
<comment type="pathway">
    <text evidence="1">Lipid metabolism.</text>
</comment>
<dbReference type="Proteomes" id="UP001500713">
    <property type="component" value="Unassembled WGS sequence"/>
</dbReference>
<organism evidence="6 7">
    <name type="scientific">Parasphingorhabdus litoris</name>
    <dbReference type="NCBI Taxonomy" id="394733"/>
    <lineage>
        <taxon>Bacteria</taxon>
        <taxon>Pseudomonadati</taxon>
        <taxon>Pseudomonadota</taxon>
        <taxon>Alphaproteobacteria</taxon>
        <taxon>Sphingomonadales</taxon>
        <taxon>Sphingomonadaceae</taxon>
        <taxon>Parasphingorhabdus</taxon>
    </lineage>
</organism>
<proteinExistence type="predicted"/>
<dbReference type="SMART" id="SM00563">
    <property type="entry name" value="PlsC"/>
    <property type="match status" value="1"/>
</dbReference>
<feature type="region of interest" description="Disordered" evidence="4">
    <location>
        <begin position="190"/>
        <end position="212"/>
    </location>
</feature>
<evidence type="ECO:0000256" key="3">
    <source>
        <dbReference type="ARBA" id="ARBA00023315"/>
    </source>
</evidence>
<comment type="caution">
    <text evidence="6">The sequence shown here is derived from an EMBL/GenBank/DDBJ whole genome shotgun (WGS) entry which is preliminary data.</text>
</comment>
<dbReference type="Pfam" id="PF01553">
    <property type="entry name" value="Acyltransferase"/>
    <property type="match status" value="1"/>
</dbReference>
<evidence type="ECO:0000256" key="1">
    <source>
        <dbReference type="ARBA" id="ARBA00005189"/>
    </source>
</evidence>
<dbReference type="PANTHER" id="PTHR10434">
    <property type="entry name" value="1-ACYL-SN-GLYCEROL-3-PHOSPHATE ACYLTRANSFERASE"/>
    <property type="match status" value="1"/>
</dbReference>
<gene>
    <name evidence="6" type="ORF">GCM10009096_05580</name>
</gene>
<accession>A0ABP3JZ76</accession>
<keyword evidence="7" id="KW-1185">Reference proteome</keyword>
<dbReference type="RefSeq" id="WP_229953905.1">
    <property type="nucleotide sequence ID" value="NZ_BAAAEM010000002.1"/>
</dbReference>
<keyword evidence="3 6" id="KW-0012">Acyltransferase</keyword>
<keyword evidence="2" id="KW-0808">Transferase</keyword>